<protein>
    <recommendedName>
        <fullName evidence="3">DUF218 domain-containing protein</fullName>
    </recommendedName>
</protein>
<dbReference type="EMBL" id="BLLK01000027">
    <property type="protein sequence ID" value="GFH48319.1"/>
    <property type="molecule type" value="Genomic_DNA"/>
</dbReference>
<dbReference type="InterPro" id="IPR055323">
    <property type="entry name" value="C57A10.07/YOR238W"/>
</dbReference>
<dbReference type="AlphaFoldDB" id="A0AAD3H396"/>
<gene>
    <name evidence="1" type="ORF">CTEN210_04795</name>
</gene>
<dbReference type="Proteomes" id="UP001054902">
    <property type="component" value="Unassembled WGS sequence"/>
</dbReference>
<sequence>MQWVSVNSQSFNENGAAEEANHLIMVAGHSVTISGHLQDAGIDESDWFLLPYQKGKGLPQTIVGHIREGIKIAANDPNSLLIFSGGETRELTGPINEGTSYFRVADAMHLWEEGAAFGKSVRARTLSEEFATDSYQNLLFSICRFKEITGRYPEKITTVSFTFKRRRFESMHAPALLWPADKFVYIGVDPDPSTGFNLSEAEKGEQENAAKPFEADPYGCHTNVLIEKRKGRNPFHRTPPYELTCPEMKELLQWCGVEIIPGEKVPWGYAFGN</sequence>
<keyword evidence="2" id="KW-1185">Reference proteome</keyword>
<evidence type="ECO:0000313" key="2">
    <source>
        <dbReference type="Proteomes" id="UP001054902"/>
    </source>
</evidence>
<dbReference type="GO" id="GO:0005737">
    <property type="term" value="C:cytoplasm"/>
    <property type="evidence" value="ECO:0007669"/>
    <property type="project" value="TreeGrafter"/>
</dbReference>
<organism evidence="1 2">
    <name type="scientific">Chaetoceros tenuissimus</name>
    <dbReference type="NCBI Taxonomy" id="426638"/>
    <lineage>
        <taxon>Eukaryota</taxon>
        <taxon>Sar</taxon>
        <taxon>Stramenopiles</taxon>
        <taxon>Ochrophyta</taxon>
        <taxon>Bacillariophyta</taxon>
        <taxon>Coscinodiscophyceae</taxon>
        <taxon>Chaetocerotophycidae</taxon>
        <taxon>Chaetocerotales</taxon>
        <taxon>Chaetocerotaceae</taxon>
        <taxon>Chaetoceros</taxon>
    </lineage>
</organism>
<accession>A0AAD3H396</accession>
<evidence type="ECO:0000313" key="1">
    <source>
        <dbReference type="EMBL" id="GFH48319.1"/>
    </source>
</evidence>
<name>A0AAD3H396_9STRA</name>
<reference evidence="1 2" key="1">
    <citation type="journal article" date="2021" name="Sci. Rep.">
        <title>The genome of the diatom Chaetoceros tenuissimus carries an ancient integrated fragment of an extant virus.</title>
        <authorList>
            <person name="Hongo Y."/>
            <person name="Kimura K."/>
            <person name="Takaki Y."/>
            <person name="Yoshida Y."/>
            <person name="Baba S."/>
            <person name="Kobayashi G."/>
            <person name="Nagasaki K."/>
            <person name="Hano T."/>
            <person name="Tomaru Y."/>
        </authorList>
    </citation>
    <scope>NUCLEOTIDE SEQUENCE [LARGE SCALE GENOMIC DNA]</scope>
    <source>
        <strain evidence="1 2">NIES-3715</strain>
    </source>
</reference>
<comment type="caution">
    <text evidence="1">The sequence shown here is derived from an EMBL/GenBank/DDBJ whole genome shotgun (WGS) entry which is preliminary data.</text>
</comment>
<dbReference type="PANTHER" id="PTHR28110">
    <property type="entry name" value="TRANSMEMBRANE PROTEIN"/>
    <property type="match status" value="1"/>
</dbReference>
<evidence type="ECO:0008006" key="3">
    <source>
        <dbReference type="Google" id="ProtNLM"/>
    </source>
</evidence>
<dbReference type="PANTHER" id="PTHR28110:SF1">
    <property type="entry name" value="TRANSMEMBRANE PROTEIN"/>
    <property type="match status" value="1"/>
</dbReference>
<proteinExistence type="predicted"/>